<dbReference type="AlphaFoldDB" id="G0U967"/>
<evidence type="ECO:0000256" key="13">
    <source>
        <dbReference type="SAM" id="MobiDB-lite"/>
    </source>
</evidence>
<organism evidence="15">
    <name type="scientific">Trypanosoma vivax (strain Y486)</name>
    <dbReference type="NCBI Taxonomy" id="1055687"/>
    <lineage>
        <taxon>Eukaryota</taxon>
        <taxon>Discoba</taxon>
        <taxon>Euglenozoa</taxon>
        <taxon>Kinetoplastea</taxon>
        <taxon>Metakinetoplastina</taxon>
        <taxon>Trypanosomatida</taxon>
        <taxon>Trypanosomatidae</taxon>
        <taxon>Trypanosoma</taxon>
        <taxon>Duttonella</taxon>
    </lineage>
</organism>
<feature type="transmembrane region" description="Helical" evidence="14">
    <location>
        <begin position="398"/>
        <end position="423"/>
    </location>
</feature>
<feature type="transmembrane region" description="Helical" evidence="14">
    <location>
        <begin position="325"/>
        <end position="343"/>
    </location>
</feature>
<evidence type="ECO:0000256" key="6">
    <source>
        <dbReference type="ARBA" id="ARBA00022989"/>
    </source>
</evidence>
<evidence type="ECO:0000256" key="5">
    <source>
        <dbReference type="ARBA" id="ARBA00022955"/>
    </source>
</evidence>
<feature type="transmembrane region" description="Helical" evidence="14">
    <location>
        <begin position="255"/>
        <end position="274"/>
    </location>
</feature>
<keyword evidence="8" id="KW-0756">Sterol biosynthesis</keyword>
<dbReference type="VEuPathDB" id="TriTrypDB:TvY486_1116350"/>
<dbReference type="PROSITE" id="PS01017">
    <property type="entry name" value="STEROL_REDUCT_1"/>
    <property type="match status" value="1"/>
</dbReference>
<comment type="similarity">
    <text evidence="2">Belongs to the ERG4/ERG24 family.</text>
</comment>
<evidence type="ECO:0000256" key="4">
    <source>
        <dbReference type="ARBA" id="ARBA00022692"/>
    </source>
</evidence>
<comment type="subcellular location">
    <subcellularLocation>
        <location evidence="1">Membrane</location>
        <topology evidence="1">Multi-pass membrane protein</topology>
    </subcellularLocation>
</comment>
<feature type="transmembrane region" description="Helical" evidence="14">
    <location>
        <begin position="135"/>
        <end position="157"/>
    </location>
</feature>
<keyword evidence="9" id="KW-0443">Lipid metabolism</keyword>
<proteinExistence type="inferred from homology"/>
<keyword evidence="3" id="KW-0444">Lipid biosynthesis</keyword>
<dbReference type="GO" id="GO:0016126">
    <property type="term" value="P:sterol biosynthetic process"/>
    <property type="evidence" value="ECO:0007669"/>
    <property type="project" value="UniProtKB-KW"/>
</dbReference>
<feature type="transmembrane region" description="Helical" evidence="14">
    <location>
        <begin position="294"/>
        <end position="313"/>
    </location>
</feature>
<evidence type="ECO:0000256" key="14">
    <source>
        <dbReference type="SAM" id="Phobius"/>
    </source>
</evidence>
<dbReference type="InterPro" id="IPR001171">
    <property type="entry name" value="ERG24_DHCR-like"/>
</dbReference>
<dbReference type="EMBL" id="HE573027">
    <property type="protein sequence ID" value="CCC54151.1"/>
    <property type="molecule type" value="Genomic_DNA"/>
</dbReference>
<name>G0U967_TRYVY</name>
<evidence type="ECO:0000256" key="9">
    <source>
        <dbReference type="ARBA" id="ARBA00023098"/>
    </source>
</evidence>
<accession>G0U967</accession>
<dbReference type="PANTHER" id="PTHR21257:SF52">
    <property type="entry name" value="DELTA(14)-STEROL REDUCTASE TM7SF2"/>
    <property type="match status" value="1"/>
</dbReference>
<sequence length="458" mass="51232">MPLRTQKGSLSRSTSPRSPSRHTSNRASTVNKHTAKTCSDVQRYEWGGPVGACLMVALLPLTVLALNVLCSDASCSLQGVPNLSKDMWESIHRALPHLPTAVLAVLLWIAVHAVFYLVPVGGRVTGASLANGQRLVYNINGIHAFVLVHALLCGLELSQTIRLAWMADMFVPFLLASVLISVVISVVLYVASFRSTSVLLATGGNTGNHFYDFWVGRELNPRTGSLDWKFMCELRPGLIGWSVLNWAFVAKSVELGTCSSSIVLVALLESFYVLEGLFYESGNLSMMDILHDGFGFMLCFGDLVWVPFTYTLKAKFLAYHLVQPSVAYTLCCCLLTAVGYTVFRGANNQKQRLRHDPSDKRNAGLRLLPTSRGKKLIISGYWGVCRHPNYVGDWLMTLSWSVLTGYTAILPYFQPMYFALLLLHRQMRDERQMKEKYDAEDLQRFYDAVPYRLVPYVY</sequence>
<evidence type="ECO:0000313" key="15">
    <source>
        <dbReference type="EMBL" id="CCC54151.1"/>
    </source>
</evidence>
<evidence type="ECO:0000256" key="10">
    <source>
        <dbReference type="ARBA" id="ARBA00023136"/>
    </source>
</evidence>
<dbReference type="Gene3D" id="1.20.120.1630">
    <property type="match status" value="1"/>
</dbReference>
<keyword evidence="4 14" id="KW-0812">Transmembrane</keyword>
<keyword evidence="11" id="KW-1207">Sterol metabolism</keyword>
<evidence type="ECO:0000256" key="8">
    <source>
        <dbReference type="ARBA" id="ARBA00023011"/>
    </source>
</evidence>
<evidence type="ECO:0000256" key="3">
    <source>
        <dbReference type="ARBA" id="ARBA00022516"/>
    </source>
</evidence>
<dbReference type="GO" id="GO:0050613">
    <property type="term" value="F:Delta14-sterol reductase activity"/>
    <property type="evidence" value="ECO:0007669"/>
    <property type="project" value="UniProtKB-ARBA"/>
</dbReference>
<feature type="transmembrane region" description="Helical" evidence="14">
    <location>
        <begin position="49"/>
        <end position="69"/>
    </location>
</feature>
<reference evidence="15" key="1">
    <citation type="journal article" date="2012" name="Proc. Natl. Acad. Sci. U.S.A.">
        <title>Antigenic diversity is generated by distinct evolutionary mechanisms in African trypanosome species.</title>
        <authorList>
            <person name="Jackson A.P."/>
            <person name="Berry A."/>
            <person name="Aslett M."/>
            <person name="Allison H.C."/>
            <person name="Burton P."/>
            <person name="Vavrova-Anderson J."/>
            <person name="Brown R."/>
            <person name="Browne H."/>
            <person name="Corton N."/>
            <person name="Hauser H."/>
            <person name="Gamble J."/>
            <person name="Gilderthorp R."/>
            <person name="Marcello L."/>
            <person name="McQuillan J."/>
            <person name="Otto T.D."/>
            <person name="Quail M.A."/>
            <person name="Sanders M.J."/>
            <person name="van Tonder A."/>
            <person name="Ginger M.L."/>
            <person name="Field M.C."/>
            <person name="Barry J.D."/>
            <person name="Hertz-Fowler C."/>
            <person name="Berriman M."/>
        </authorList>
    </citation>
    <scope>NUCLEOTIDE SEQUENCE</scope>
    <source>
        <strain evidence="15">Y486</strain>
    </source>
</reference>
<feature type="compositionally biased region" description="Low complexity" evidence="13">
    <location>
        <begin position="9"/>
        <end position="18"/>
    </location>
</feature>
<feature type="transmembrane region" description="Helical" evidence="14">
    <location>
        <begin position="169"/>
        <end position="191"/>
    </location>
</feature>
<keyword evidence="6 14" id="KW-1133">Transmembrane helix</keyword>
<dbReference type="GO" id="GO:0005789">
    <property type="term" value="C:endoplasmic reticulum membrane"/>
    <property type="evidence" value="ECO:0007669"/>
    <property type="project" value="TreeGrafter"/>
</dbReference>
<protein>
    <submittedName>
        <fullName evidence="15">Putative C-14 sterol reductase</fullName>
    </submittedName>
</protein>
<gene>
    <name evidence="15" type="ORF">TVY486_1116350</name>
</gene>
<feature type="transmembrane region" description="Helical" evidence="14">
    <location>
        <begin position="94"/>
        <end position="115"/>
    </location>
</feature>
<feature type="region of interest" description="Disordered" evidence="13">
    <location>
        <begin position="1"/>
        <end position="33"/>
    </location>
</feature>
<keyword evidence="12" id="KW-0753">Steroid metabolism</keyword>
<evidence type="ECO:0000256" key="11">
    <source>
        <dbReference type="ARBA" id="ARBA00023166"/>
    </source>
</evidence>
<keyword evidence="5" id="KW-0752">Steroid biosynthesis</keyword>
<evidence type="ECO:0000256" key="2">
    <source>
        <dbReference type="ARBA" id="ARBA00005402"/>
    </source>
</evidence>
<evidence type="ECO:0000256" key="7">
    <source>
        <dbReference type="ARBA" id="ARBA00023002"/>
    </source>
</evidence>
<keyword evidence="10 14" id="KW-0472">Membrane</keyword>
<evidence type="ECO:0000256" key="1">
    <source>
        <dbReference type="ARBA" id="ARBA00004141"/>
    </source>
</evidence>
<keyword evidence="7" id="KW-0560">Oxidoreductase</keyword>
<dbReference type="PANTHER" id="PTHR21257">
    <property type="entry name" value="DELTA(14)-STEROL REDUCTASE"/>
    <property type="match status" value="1"/>
</dbReference>
<dbReference type="InterPro" id="IPR018083">
    <property type="entry name" value="Sterol_reductase_CS"/>
</dbReference>
<dbReference type="Pfam" id="PF01222">
    <property type="entry name" value="ERG4_ERG24"/>
    <property type="match status" value="1"/>
</dbReference>
<evidence type="ECO:0000256" key="12">
    <source>
        <dbReference type="ARBA" id="ARBA00023221"/>
    </source>
</evidence>